<proteinExistence type="predicted"/>
<reference evidence="1" key="1">
    <citation type="submission" date="2014-11" db="EMBL/GenBank/DDBJ databases">
        <authorList>
            <person name="Amaro Gonzalez C."/>
        </authorList>
    </citation>
    <scope>NUCLEOTIDE SEQUENCE</scope>
</reference>
<dbReference type="EMBL" id="GBXM01075210">
    <property type="protein sequence ID" value="JAH33367.1"/>
    <property type="molecule type" value="Transcribed_RNA"/>
</dbReference>
<dbReference type="AlphaFoldDB" id="A0A0E9RWZ0"/>
<sequence>MCNSWARGRYRQTVVTQKVPPWVAVLYSKFDKSSCETLSHSWHWL</sequence>
<organism evidence="1">
    <name type="scientific">Anguilla anguilla</name>
    <name type="common">European freshwater eel</name>
    <name type="synonym">Muraena anguilla</name>
    <dbReference type="NCBI Taxonomy" id="7936"/>
    <lineage>
        <taxon>Eukaryota</taxon>
        <taxon>Metazoa</taxon>
        <taxon>Chordata</taxon>
        <taxon>Craniata</taxon>
        <taxon>Vertebrata</taxon>
        <taxon>Euteleostomi</taxon>
        <taxon>Actinopterygii</taxon>
        <taxon>Neopterygii</taxon>
        <taxon>Teleostei</taxon>
        <taxon>Anguilliformes</taxon>
        <taxon>Anguillidae</taxon>
        <taxon>Anguilla</taxon>
    </lineage>
</organism>
<name>A0A0E9RWZ0_ANGAN</name>
<evidence type="ECO:0000313" key="1">
    <source>
        <dbReference type="EMBL" id="JAH33367.1"/>
    </source>
</evidence>
<accession>A0A0E9RWZ0</accession>
<reference evidence="1" key="2">
    <citation type="journal article" date="2015" name="Fish Shellfish Immunol.">
        <title>Early steps in the European eel (Anguilla anguilla)-Vibrio vulnificus interaction in the gills: Role of the RtxA13 toxin.</title>
        <authorList>
            <person name="Callol A."/>
            <person name="Pajuelo D."/>
            <person name="Ebbesson L."/>
            <person name="Teles M."/>
            <person name="MacKenzie S."/>
            <person name="Amaro C."/>
        </authorList>
    </citation>
    <scope>NUCLEOTIDE SEQUENCE</scope>
</reference>
<protein>
    <submittedName>
        <fullName evidence="1">Uncharacterized protein</fullName>
    </submittedName>
</protein>